<dbReference type="Gene3D" id="3.40.1260.10">
    <property type="entry name" value="DsrEFH-like"/>
    <property type="match status" value="1"/>
</dbReference>
<reference evidence="2 3" key="1">
    <citation type="submission" date="2020-12" db="EMBL/GenBank/DDBJ databases">
        <title>Oil enriched cultivation method for isolating marine PHA-producing bacteria.</title>
        <authorList>
            <person name="Zheng W."/>
            <person name="Yu S."/>
            <person name="Huang Y."/>
        </authorList>
    </citation>
    <scope>NUCLEOTIDE SEQUENCE [LARGE SCALE GENOMIC DNA]</scope>
    <source>
        <strain evidence="2 3">SN0-2</strain>
    </source>
</reference>
<feature type="chain" id="PRO_5045442852" evidence="1">
    <location>
        <begin position="22"/>
        <end position="177"/>
    </location>
</feature>
<dbReference type="PANTHER" id="PTHR37691">
    <property type="entry name" value="BLR3518 PROTEIN"/>
    <property type="match status" value="1"/>
</dbReference>
<evidence type="ECO:0000313" key="2">
    <source>
        <dbReference type="EMBL" id="MBN8430209.1"/>
    </source>
</evidence>
<comment type="caution">
    <text evidence="2">The sequence shown here is derived from an EMBL/GenBank/DDBJ whole genome shotgun (WGS) entry which is preliminary data.</text>
</comment>
<proteinExistence type="predicted"/>
<name>A0ABS3E4I2_9GAMM</name>
<dbReference type="RefSeq" id="WP_206999734.1">
    <property type="nucleotide sequence ID" value="NZ_JAEKJR010000001.1"/>
</dbReference>
<keyword evidence="3" id="KW-1185">Reference proteome</keyword>
<sequence length="177" mass="19068">MKTPVGILLALLFIAPLTLSAEFSKGPVITNYGGVAGVKQTVPLKGHEQFKVVFDVADQGDKDKANRRFENLARFLNMQARAGVPPEQIALALVVHGKAGFDLLSNPQFEKKFGIKNPNAPLLKALQEQGVTIHLCGQSAAYYGIENAHLLPGINMALSAMTANALLQQQGYTLNPF</sequence>
<dbReference type="InterPro" id="IPR003787">
    <property type="entry name" value="Sulphur_relay_DsrE/F-like"/>
</dbReference>
<dbReference type="InterPro" id="IPR027396">
    <property type="entry name" value="DsrEFH-like"/>
</dbReference>
<keyword evidence="1" id="KW-0732">Signal</keyword>
<evidence type="ECO:0000313" key="3">
    <source>
        <dbReference type="Proteomes" id="UP000664293"/>
    </source>
</evidence>
<organism evidence="2 3">
    <name type="scientific">Microbulbifer salipaludis</name>
    <dbReference type="NCBI Taxonomy" id="187980"/>
    <lineage>
        <taxon>Bacteria</taxon>
        <taxon>Pseudomonadati</taxon>
        <taxon>Pseudomonadota</taxon>
        <taxon>Gammaproteobacteria</taxon>
        <taxon>Cellvibrionales</taxon>
        <taxon>Microbulbiferaceae</taxon>
        <taxon>Microbulbifer</taxon>
    </lineage>
</organism>
<accession>A0ABS3E4I2</accession>
<feature type="signal peptide" evidence="1">
    <location>
        <begin position="1"/>
        <end position="21"/>
    </location>
</feature>
<protein>
    <submittedName>
        <fullName evidence="2">DsrE family protein</fullName>
    </submittedName>
</protein>
<dbReference type="Proteomes" id="UP000664293">
    <property type="component" value="Unassembled WGS sequence"/>
</dbReference>
<dbReference type="SUPFAM" id="SSF75169">
    <property type="entry name" value="DsrEFH-like"/>
    <property type="match status" value="1"/>
</dbReference>
<evidence type="ECO:0000256" key="1">
    <source>
        <dbReference type="SAM" id="SignalP"/>
    </source>
</evidence>
<dbReference type="PANTHER" id="PTHR37691:SF1">
    <property type="entry name" value="BLR3518 PROTEIN"/>
    <property type="match status" value="1"/>
</dbReference>
<gene>
    <name evidence="2" type="ORF">JF535_05000</name>
</gene>
<dbReference type="Pfam" id="PF02635">
    <property type="entry name" value="DsrE"/>
    <property type="match status" value="1"/>
</dbReference>
<dbReference type="EMBL" id="JAEKJR010000001">
    <property type="protein sequence ID" value="MBN8430209.1"/>
    <property type="molecule type" value="Genomic_DNA"/>
</dbReference>